<feature type="domain" description="Enolpyruvate transferase" evidence="16">
    <location>
        <begin position="10"/>
        <end position="410"/>
    </location>
</feature>
<evidence type="ECO:0000256" key="7">
    <source>
        <dbReference type="ARBA" id="ARBA00022984"/>
    </source>
</evidence>
<dbReference type="Gene3D" id="3.65.10.10">
    <property type="entry name" value="Enolpyruvate transferase domain"/>
    <property type="match status" value="2"/>
</dbReference>
<keyword evidence="8" id="KW-0131">Cell cycle</keyword>
<dbReference type="PANTHER" id="PTHR43783:SF1">
    <property type="entry name" value="UDP-N-ACETYLGLUCOSAMINE 1-CARBOXYVINYLTRANSFERASE"/>
    <property type="match status" value="1"/>
</dbReference>
<dbReference type="GO" id="GO:0071555">
    <property type="term" value="P:cell wall organization"/>
    <property type="evidence" value="ECO:0007669"/>
    <property type="project" value="UniProtKB-KW"/>
</dbReference>
<evidence type="ECO:0000256" key="6">
    <source>
        <dbReference type="ARBA" id="ARBA00022960"/>
    </source>
</evidence>
<dbReference type="EMBL" id="CAEZTT010000069">
    <property type="protein sequence ID" value="CAB4577639.1"/>
    <property type="molecule type" value="Genomic_DNA"/>
</dbReference>
<dbReference type="AlphaFoldDB" id="A0A6J6EQG3"/>
<evidence type="ECO:0000256" key="2">
    <source>
        <dbReference type="ARBA" id="ARBA00004752"/>
    </source>
</evidence>
<comment type="pathway">
    <text evidence="2">Cell wall biogenesis; peptidoglycan biosynthesis.</text>
</comment>
<evidence type="ECO:0000256" key="1">
    <source>
        <dbReference type="ARBA" id="ARBA00004496"/>
    </source>
</evidence>
<dbReference type="CDD" id="cd01555">
    <property type="entry name" value="UdpNAET"/>
    <property type="match status" value="1"/>
</dbReference>
<dbReference type="InterPro" id="IPR050068">
    <property type="entry name" value="MurA_subfamily"/>
</dbReference>
<dbReference type="InterPro" id="IPR013792">
    <property type="entry name" value="RNA3'P_cycl/enolpyr_Trfase_a/b"/>
</dbReference>
<dbReference type="InterPro" id="IPR005750">
    <property type="entry name" value="UDP_GlcNAc_COvinyl_MurA"/>
</dbReference>
<keyword evidence="5" id="KW-0808">Transferase</keyword>
<keyword evidence="4" id="KW-0132">Cell division</keyword>
<dbReference type="EC" id="2.5.1.7" evidence="11"/>
<evidence type="ECO:0000256" key="8">
    <source>
        <dbReference type="ARBA" id="ARBA00023306"/>
    </source>
</evidence>
<evidence type="ECO:0000256" key="4">
    <source>
        <dbReference type="ARBA" id="ARBA00022618"/>
    </source>
</evidence>
<dbReference type="GO" id="GO:0008360">
    <property type="term" value="P:regulation of cell shape"/>
    <property type="evidence" value="ECO:0007669"/>
    <property type="project" value="UniProtKB-KW"/>
</dbReference>
<dbReference type="GO" id="GO:0019277">
    <property type="term" value="P:UDP-N-acetylgalactosamine biosynthetic process"/>
    <property type="evidence" value="ECO:0007669"/>
    <property type="project" value="InterPro"/>
</dbReference>
<name>A0A6J6EQG3_9ZZZZ</name>
<keyword evidence="7" id="KW-0573">Peptidoglycan synthesis</keyword>
<dbReference type="GO" id="GO:0051301">
    <property type="term" value="P:cell division"/>
    <property type="evidence" value="ECO:0007669"/>
    <property type="project" value="UniProtKB-KW"/>
</dbReference>
<evidence type="ECO:0000256" key="10">
    <source>
        <dbReference type="ARBA" id="ARBA00038367"/>
    </source>
</evidence>
<evidence type="ECO:0000256" key="3">
    <source>
        <dbReference type="ARBA" id="ARBA00022490"/>
    </source>
</evidence>
<dbReference type="NCBIfam" id="TIGR01072">
    <property type="entry name" value="murA"/>
    <property type="match status" value="1"/>
</dbReference>
<dbReference type="Pfam" id="PF00275">
    <property type="entry name" value="EPSP_synthase"/>
    <property type="match status" value="1"/>
</dbReference>
<evidence type="ECO:0000256" key="15">
    <source>
        <dbReference type="ARBA" id="ARBA00047527"/>
    </source>
</evidence>
<evidence type="ECO:0000256" key="11">
    <source>
        <dbReference type="ARBA" id="ARBA00039108"/>
    </source>
</evidence>
<comment type="similarity">
    <text evidence="10">Belongs to the EPSP synthase family. MurA subfamily.</text>
</comment>
<dbReference type="GO" id="GO:0009252">
    <property type="term" value="P:peptidoglycan biosynthetic process"/>
    <property type="evidence" value="ECO:0007669"/>
    <property type="project" value="UniProtKB-KW"/>
</dbReference>
<proteinExistence type="inferred from homology"/>
<evidence type="ECO:0000259" key="16">
    <source>
        <dbReference type="Pfam" id="PF00275"/>
    </source>
</evidence>
<dbReference type="InterPro" id="IPR036968">
    <property type="entry name" value="Enolpyruvate_Tfrase_sf"/>
</dbReference>
<dbReference type="NCBIfam" id="NF006873">
    <property type="entry name" value="PRK09369.1"/>
    <property type="match status" value="1"/>
</dbReference>
<reference evidence="17" key="1">
    <citation type="submission" date="2020-05" db="EMBL/GenBank/DDBJ databases">
        <authorList>
            <person name="Chiriac C."/>
            <person name="Salcher M."/>
            <person name="Ghai R."/>
            <person name="Kavagutti S V."/>
        </authorList>
    </citation>
    <scope>NUCLEOTIDE SEQUENCE</scope>
</reference>
<dbReference type="InterPro" id="IPR001986">
    <property type="entry name" value="Enolpyruvate_Tfrase_dom"/>
</dbReference>
<accession>A0A6J6EQG3</accession>
<organism evidence="17">
    <name type="scientific">freshwater metagenome</name>
    <dbReference type="NCBI Taxonomy" id="449393"/>
    <lineage>
        <taxon>unclassified sequences</taxon>
        <taxon>metagenomes</taxon>
        <taxon>ecological metagenomes</taxon>
    </lineage>
</organism>
<keyword evidence="9" id="KW-0961">Cell wall biogenesis/degradation</keyword>
<keyword evidence="3" id="KW-0963">Cytoplasm</keyword>
<keyword evidence="6" id="KW-0133">Cell shape</keyword>
<dbReference type="SUPFAM" id="SSF55205">
    <property type="entry name" value="EPT/RTPC-like"/>
    <property type="match status" value="1"/>
</dbReference>
<evidence type="ECO:0000256" key="12">
    <source>
        <dbReference type="ARBA" id="ARBA00039754"/>
    </source>
</evidence>
<sequence>MTETVFKVIGGATLTGSIAVPGAKNSVLKLMTAALLAPGKTTLTNVPDIADVGIMLELLTRLGCQVSHNRSISEVQIDVPAEIGHRADYDLVRRMRASINVLGPILARCGNVDVALPGGDDIGSRGVDMHIAGLTKMGAEFGSDHGYLIARAPAGLVGAHIFLDLPSVGATENILTAAVLASGETVLDNAAREPEIIDLCEMLVKMGAHIDGIGTPTLTVTGVAALKPVTHQVIGDRIVAGTWAAAAVATQGEVTVTGVDPNLLSLPLSKLHEMGAEIATQENSFSVSMKQRPTAVDIVTLPYPGFPTDLQPQFIVLNAISTGSAMITENLFEARFRFTQELARLGADLHIDGHHCLVKGVTRLSGAPVVSTDVRAGAALVIAGLVADGETLVSGVEHVDRGYADFVANLNSLGAVVSREELS</sequence>
<dbReference type="HAMAP" id="MF_00111">
    <property type="entry name" value="MurA"/>
    <property type="match status" value="1"/>
</dbReference>
<evidence type="ECO:0000256" key="14">
    <source>
        <dbReference type="ARBA" id="ARBA00042842"/>
    </source>
</evidence>
<evidence type="ECO:0000256" key="5">
    <source>
        <dbReference type="ARBA" id="ARBA00022679"/>
    </source>
</evidence>
<dbReference type="GO" id="GO:0005737">
    <property type="term" value="C:cytoplasm"/>
    <property type="evidence" value="ECO:0007669"/>
    <property type="project" value="UniProtKB-SubCell"/>
</dbReference>
<protein>
    <recommendedName>
        <fullName evidence="12">UDP-N-acetylglucosamine 1-carboxyvinyltransferase</fullName>
        <ecNumber evidence="11">2.5.1.7</ecNumber>
    </recommendedName>
    <alternativeName>
        <fullName evidence="13">Enoylpyruvate transferase</fullName>
    </alternativeName>
    <alternativeName>
        <fullName evidence="14">UDP-N-acetylglucosamine enolpyruvyl transferase</fullName>
    </alternativeName>
</protein>
<dbReference type="GO" id="GO:0008760">
    <property type="term" value="F:UDP-N-acetylglucosamine 1-carboxyvinyltransferase activity"/>
    <property type="evidence" value="ECO:0007669"/>
    <property type="project" value="UniProtKB-EC"/>
</dbReference>
<comment type="catalytic activity">
    <reaction evidence="15">
        <text>phosphoenolpyruvate + UDP-N-acetyl-alpha-D-glucosamine = UDP-N-acetyl-3-O-(1-carboxyvinyl)-alpha-D-glucosamine + phosphate</text>
        <dbReference type="Rhea" id="RHEA:18681"/>
        <dbReference type="ChEBI" id="CHEBI:43474"/>
        <dbReference type="ChEBI" id="CHEBI:57705"/>
        <dbReference type="ChEBI" id="CHEBI:58702"/>
        <dbReference type="ChEBI" id="CHEBI:68483"/>
        <dbReference type="EC" id="2.5.1.7"/>
    </reaction>
</comment>
<gene>
    <name evidence="17" type="ORF">UFOPK1726_00672</name>
</gene>
<comment type="subcellular location">
    <subcellularLocation>
        <location evidence="1">Cytoplasm</location>
    </subcellularLocation>
</comment>
<evidence type="ECO:0000256" key="13">
    <source>
        <dbReference type="ARBA" id="ARBA00042443"/>
    </source>
</evidence>
<evidence type="ECO:0000313" key="17">
    <source>
        <dbReference type="EMBL" id="CAB4577639.1"/>
    </source>
</evidence>
<evidence type="ECO:0000256" key="9">
    <source>
        <dbReference type="ARBA" id="ARBA00023316"/>
    </source>
</evidence>
<dbReference type="PANTHER" id="PTHR43783">
    <property type="entry name" value="UDP-N-ACETYLGLUCOSAMINE 1-CARBOXYVINYLTRANSFERASE"/>
    <property type="match status" value="1"/>
</dbReference>